<gene>
    <name evidence="1" type="ORF">COB13_10130</name>
</gene>
<evidence type="ECO:0000313" key="1">
    <source>
        <dbReference type="EMBL" id="PCJ00367.1"/>
    </source>
</evidence>
<dbReference type="AlphaFoldDB" id="A0A2A4Z018"/>
<name>A0A2A4Z018_9PROT</name>
<protein>
    <submittedName>
        <fullName evidence="1">Uncharacterized protein</fullName>
    </submittedName>
</protein>
<reference key="1">
    <citation type="submission" date="2017-08" db="EMBL/GenBank/DDBJ databases">
        <title>A dynamic microbial community with high functional redundancy inhabits the cold, oxic subseafloor aquifer.</title>
        <authorList>
            <person name="Tully B.J."/>
            <person name="Wheat C.G."/>
            <person name="Glazer B.T."/>
            <person name="Huber J.A."/>
        </authorList>
    </citation>
    <scope>NUCLEOTIDE SEQUENCE [LARGE SCALE GENOMIC DNA]</scope>
</reference>
<comment type="caution">
    <text evidence="1">The sequence shown here is derived from an EMBL/GenBank/DDBJ whole genome shotgun (WGS) entry which is preliminary data.</text>
</comment>
<sequence>MKLREYLSIPYILEARPYEVNEGEWVRRLAYPELGEIAAEGYDVEQVFLEIERMRYAEILKKLKAGDLPAVPRAPLETFDPEWWAGFLGIPETITGLLDKNADELTET</sequence>
<dbReference type="EMBL" id="NVUS01000012">
    <property type="protein sequence ID" value="PCJ00367.1"/>
    <property type="molecule type" value="Genomic_DNA"/>
</dbReference>
<accession>A0A2A4Z018</accession>
<organism evidence="1">
    <name type="scientific">OCS116 cluster bacterium</name>
    <dbReference type="NCBI Taxonomy" id="2030921"/>
    <lineage>
        <taxon>Bacteria</taxon>
        <taxon>Pseudomonadati</taxon>
        <taxon>Pseudomonadota</taxon>
        <taxon>Alphaproteobacteria</taxon>
        <taxon>OCS116 cluster</taxon>
    </lineage>
</organism>
<proteinExistence type="predicted"/>
<reference evidence="1" key="2">
    <citation type="journal article" date="2018" name="ISME J.">
        <title>A dynamic microbial community with high functional redundancy inhabits the cold, oxic subseafloor aquifer.</title>
        <authorList>
            <person name="Tully B.J."/>
            <person name="Wheat C.G."/>
            <person name="Glazer B.T."/>
            <person name="Huber J.A."/>
        </authorList>
    </citation>
    <scope>NUCLEOTIDE SEQUENCE</scope>
    <source>
        <strain evidence="1">NORP83</strain>
    </source>
</reference>